<keyword evidence="3" id="KW-1185">Reference proteome</keyword>
<evidence type="ECO:0000313" key="2">
    <source>
        <dbReference type="EMBL" id="CAB3836983.1"/>
    </source>
</evidence>
<dbReference type="SMART" id="SM00873">
    <property type="entry name" value="B3_4"/>
    <property type="match status" value="1"/>
</dbReference>
<dbReference type="InterPro" id="IPR020825">
    <property type="entry name" value="Phe-tRNA_synthase-like_B3/B4"/>
</dbReference>
<reference evidence="2 3" key="1">
    <citation type="submission" date="2020-04" db="EMBL/GenBank/DDBJ databases">
        <authorList>
            <person name="De Canck E."/>
        </authorList>
    </citation>
    <scope>NUCLEOTIDE SEQUENCE [LARGE SCALE GENOMIC DNA]</scope>
    <source>
        <strain evidence="2 3">LMG 26858</strain>
    </source>
</reference>
<protein>
    <recommendedName>
        <fullName evidence="1">B3/B4 tRNA-binding domain-containing protein</fullName>
    </recommendedName>
</protein>
<dbReference type="GO" id="GO:0003723">
    <property type="term" value="F:RNA binding"/>
    <property type="evidence" value="ECO:0007669"/>
    <property type="project" value="InterPro"/>
</dbReference>
<dbReference type="InterPro" id="IPR005146">
    <property type="entry name" value="B3/B4_tRNA-bd"/>
</dbReference>
<feature type="domain" description="B3/B4 tRNA-binding" evidence="1">
    <location>
        <begin position="61"/>
        <end position="208"/>
    </location>
</feature>
<evidence type="ECO:0000259" key="1">
    <source>
        <dbReference type="SMART" id="SM00873"/>
    </source>
</evidence>
<dbReference type="PANTHER" id="PTHR39209:SF2">
    <property type="entry name" value="CYTOPLASMIC PROTEIN"/>
    <property type="match status" value="1"/>
</dbReference>
<proteinExistence type="predicted"/>
<evidence type="ECO:0000313" key="3">
    <source>
        <dbReference type="Proteomes" id="UP000494117"/>
    </source>
</evidence>
<dbReference type="SUPFAM" id="SSF56037">
    <property type="entry name" value="PheT/TilS domain"/>
    <property type="match status" value="1"/>
</dbReference>
<accession>A0A6S7C857</accession>
<dbReference type="EMBL" id="CADILG010000004">
    <property type="protein sequence ID" value="CAB3836983.1"/>
    <property type="molecule type" value="Genomic_DNA"/>
</dbReference>
<dbReference type="GO" id="GO:0004826">
    <property type="term" value="F:phenylalanine-tRNA ligase activity"/>
    <property type="evidence" value="ECO:0007669"/>
    <property type="project" value="InterPro"/>
</dbReference>
<gene>
    <name evidence="2" type="ORF">LMG26858_00996</name>
</gene>
<dbReference type="PANTHER" id="PTHR39209">
    <property type="match status" value="1"/>
</dbReference>
<sequence length="225" mass="24657">MPIPFRYAQDLRTRFPQLRSAAFQIENIDATANANPAISGFAALADQRLAGGSEAEFPEIQAWRRAFAAMGLKPTQYRCASEALLRRYRKEGALTALHPLIDLCNAASLAHAIPIAVFDADRIAGPLAVRFARGDEVYETFAGTTEHPEAGEVIFADESGRAHARRWTNRQSGWSAIRPGTSRALIVAEALHETAEQDISCIVSVLGEALRTTWPNCTLRKVDPQ</sequence>
<dbReference type="AlphaFoldDB" id="A0A6S7C857"/>
<organism evidence="2 3">
    <name type="scientific">Achromobacter anxifer</name>
    <dbReference type="NCBI Taxonomy" id="1287737"/>
    <lineage>
        <taxon>Bacteria</taxon>
        <taxon>Pseudomonadati</taxon>
        <taxon>Pseudomonadota</taxon>
        <taxon>Betaproteobacteria</taxon>
        <taxon>Burkholderiales</taxon>
        <taxon>Alcaligenaceae</taxon>
        <taxon>Achromobacter</taxon>
    </lineage>
</organism>
<dbReference type="Proteomes" id="UP000494117">
    <property type="component" value="Unassembled WGS sequence"/>
</dbReference>
<name>A0A6S7C857_9BURK</name>
<dbReference type="Pfam" id="PF03483">
    <property type="entry name" value="B3_4"/>
    <property type="match status" value="1"/>
</dbReference>
<dbReference type="Gene3D" id="3.50.40.10">
    <property type="entry name" value="Phenylalanyl-trna Synthetase, Chain B, domain 3"/>
    <property type="match status" value="1"/>
</dbReference>